<dbReference type="EMBL" id="HACA01006940">
    <property type="protein sequence ID" value="CDW24301.1"/>
    <property type="molecule type" value="Transcribed_RNA"/>
</dbReference>
<organism evidence="1">
    <name type="scientific">Lepeophtheirus salmonis</name>
    <name type="common">Salmon louse</name>
    <name type="synonym">Caligus salmonis</name>
    <dbReference type="NCBI Taxonomy" id="72036"/>
    <lineage>
        <taxon>Eukaryota</taxon>
        <taxon>Metazoa</taxon>
        <taxon>Ecdysozoa</taxon>
        <taxon>Arthropoda</taxon>
        <taxon>Crustacea</taxon>
        <taxon>Multicrustacea</taxon>
        <taxon>Hexanauplia</taxon>
        <taxon>Copepoda</taxon>
        <taxon>Siphonostomatoida</taxon>
        <taxon>Caligidae</taxon>
        <taxon>Lepeophtheirus</taxon>
    </lineage>
</organism>
<sequence>MASTWQVPLSYRFSQQSIVPFLRFYVNQPLKRLLTKICCYKRYEYPQGFLCNKRLWYDLLTPKR</sequence>
<dbReference type="AlphaFoldDB" id="A0A0K2TFQ1"/>
<evidence type="ECO:0000313" key="1">
    <source>
        <dbReference type="EMBL" id="CDW24301.1"/>
    </source>
</evidence>
<protein>
    <submittedName>
        <fullName evidence="1">Uncharacterized protein</fullName>
    </submittedName>
</protein>
<accession>A0A0K2TFQ1</accession>
<proteinExistence type="predicted"/>
<reference evidence="1" key="1">
    <citation type="submission" date="2014-05" db="EMBL/GenBank/DDBJ databases">
        <authorList>
            <person name="Chronopoulou M."/>
        </authorList>
    </citation>
    <scope>NUCLEOTIDE SEQUENCE</scope>
    <source>
        <tissue evidence="1">Whole organism</tissue>
    </source>
</reference>
<name>A0A0K2TFQ1_LEPSM</name>